<comment type="caution">
    <text evidence="1">The sequence shown here is derived from an EMBL/GenBank/DDBJ whole genome shotgun (WGS) entry which is preliminary data.</text>
</comment>
<dbReference type="InterPro" id="IPR007413">
    <property type="entry name" value="YcjX-like"/>
</dbReference>
<dbReference type="PANTHER" id="PTHR38605">
    <property type="entry name" value="ATPASE-RELATED"/>
    <property type="match status" value="1"/>
</dbReference>
<dbReference type="Pfam" id="PF04317">
    <property type="entry name" value="DUF463"/>
    <property type="match status" value="1"/>
</dbReference>
<gene>
    <name evidence="1" type="ORF">CWI84_06115</name>
</gene>
<dbReference type="PIRSF" id="PIRSF019381">
    <property type="entry name" value="YcjX"/>
    <property type="match status" value="1"/>
</dbReference>
<evidence type="ECO:0000313" key="1">
    <source>
        <dbReference type="EMBL" id="RUO80645.1"/>
    </source>
</evidence>
<protein>
    <submittedName>
        <fullName evidence="1">ATPase</fullName>
    </submittedName>
</protein>
<accession>A0A432ZRU3</accession>
<dbReference type="AlphaFoldDB" id="A0A432ZRU3"/>
<organism evidence="1 2">
    <name type="scientific">Idiomarina tyrosinivorans</name>
    <dbReference type="NCBI Taxonomy" id="1445662"/>
    <lineage>
        <taxon>Bacteria</taxon>
        <taxon>Pseudomonadati</taxon>
        <taxon>Pseudomonadota</taxon>
        <taxon>Gammaproteobacteria</taxon>
        <taxon>Alteromonadales</taxon>
        <taxon>Idiomarinaceae</taxon>
        <taxon>Idiomarina</taxon>
    </lineage>
</organism>
<proteinExistence type="predicted"/>
<dbReference type="OrthoDB" id="9777645at2"/>
<evidence type="ECO:0000313" key="2">
    <source>
        <dbReference type="Proteomes" id="UP000287996"/>
    </source>
</evidence>
<reference evidence="1 2" key="1">
    <citation type="journal article" date="2011" name="Front. Microbiol.">
        <title>Genomic signatures of strain selection and enhancement in Bacillus atrophaeus var. globigii, a historical biowarfare simulant.</title>
        <authorList>
            <person name="Gibbons H.S."/>
            <person name="Broomall S.M."/>
            <person name="McNew L.A."/>
            <person name="Daligault H."/>
            <person name="Chapman C."/>
            <person name="Bruce D."/>
            <person name="Karavis M."/>
            <person name="Krepps M."/>
            <person name="McGregor P.A."/>
            <person name="Hong C."/>
            <person name="Park K.H."/>
            <person name="Akmal A."/>
            <person name="Feldman A."/>
            <person name="Lin J.S."/>
            <person name="Chang W.E."/>
            <person name="Higgs B.W."/>
            <person name="Demirev P."/>
            <person name="Lindquist J."/>
            <person name="Liem A."/>
            <person name="Fochler E."/>
            <person name="Read T.D."/>
            <person name="Tapia R."/>
            <person name="Johnson S."/>
            <person name="Bishop-Lilly K.A."/>
            <person name="Detter C."/>
            <person name="Han C."/>
            <person name="Sozhamannan S."/>
            <person name="Rosenzweig C.N."/>
            <person name="Skowronski E.W."/>
        </authorList>
    </citation>
    <scope>NUCLEOTIDE SEQUENCE [LARGE SCALE GENOMIC DNA]</scope>
    <source>
        <strain evidence="1 2">CC-PW-9</strain>
    </source>
</reference>
<dbReference type="Proteomes" id="UP000287996">
    <property type="component" value="Unassembled WGS sequence"/>
</dbReference>
<keyword evidence="2" id="KW-1185">Reference proteome</keyword>
<dbReference type="EMBL" id="PIQH01000004">
    <property type="protein sequence ID" value="RUO80645.1"/>
    <property type="molecule type" value="Genomic_DNA"/>
</dbReference>
<sequence>MKQQAHDALHRGLDRHVRLAVTGLRRAGKTAFITGLIEQLLHANEGAALGFFDVVREGRLVASQLTPSPQWQIPRFKYEQAIEALCGQPSRWPESTNSLSQIRLTLRYQPTGHWYSRWLSYRDLTLDIVDYPGEWLLDLPLLSLDYEAWSQQQSTLLERPEREQHAQAWLQSIRSELASEHSADESIRRIAEQYQLFLAACRDQSQLCFLQPGRMLMPGELAGAPALHFFPWPQQFSCPEHWQRLLVKRYQHYQQQVIKPFYQSYFSHFNRQVILVDLLDALQAGEQAFADRQEALAALLESFSYGENHWLRRLFSARIERVALVATKADQVPPNQHHALAELLRQLLLDKRRQWQFDNVPHEVFSVASLAATSAGEVDGQQVVQGVDENGQTRRVAPSALPQSTPMAQQWQKGFQYLRFAPNFSRQQIPLPHQRLDKVLQYLVGDKLT</sequence>
<dbReference type="PANTHER" id="PTHR38605:SF1">
    <property type="entry name" value="ATPASE"/>
    <property type="match status" value="1"/>
</dbReference>
<name>A0A432ZRU3_9GAMM</name>